<dbReference type="GeneID" id="118403071"/>
<dbReference type="InterPro" id="IPR038050">
    <property type="entry name" value="Neuro_actylchol_rec"/>
</dbReference>
<organism evidence="3 4">
    <name type="scientific">Branchiostoma floridae</name>
    <name type="common">Florida lancelet</name>
    <name type="synonym">Amphioxus</name>
    <dbReference type="NCBI Taxonomy" id="7739"/>
    <lineage>
        <taxon>Eukaryota</taxon>
        <taxon>Metazoa</taxon>
        <taxon>Chordata</taxon>
        <taxon>Cephalochordata</taxon>
        <taxon>Leptocardii</taxon>
        <taxon>Amphioxiformes</taxon>
        <taxon>Branchiostomatidae</taxon>
        <taxon>Branchiostoma</taxon>
    </lineage>
</organism>
<dbReference type="GO" id="GO:0038024">
    <property type="term" value="F:cargo receptor activity"/>
    <property type="evidence" value="ECO:0000318"/>
    <property type="project" value="GO_Central"/>
</dbReference>
<feature type="transmembrane region" description="Helical" evidence="1">
    <location>
        <begin position="9"/>
        <end position="26"/>
    </location>
</feature>
<reference evidence="3" key="1">
    <citation type="journal article" date="2020" name="Nat. Ecol. Evol.">
        <title>Deeply conserved synteny resolves early events in vertebrate evolution.</title>
        <authorList>
            <person name="Simakov O."/>
            <person name="Marletaz F."/>
            <person name="Yue J.X."/>
            <person name="O'Connell B."/>
            <person name="Jenkins J."/>
            <person name="Brandt A."/>
            <person name="Calef R."/>
            <person name="Tung C.H."/>
            <person name="Huang T.K."/>
            <person name="Schmutz J."/>
            <person name="Satoh N."/>
            <person name="Yu J.K."/>
            <person name="Putnam N.H."/>
            <person name="Green R.E."/>
            <person name="Rokhsar D.S."/>
        </authorList>
    </citation>
    <scope>NUCLEOTIDE SEQUENCE [LARGE SCALE GENOMIC DNA]</scope>
    <source>
        <strain evidence="3">S238N-H82</strain>
    </source>
</reference>
<dbReference type="KEGG" id="bfo:118403071"/>
<accession>A0A9J7HD46</accession>
<dbReference type="SUPFAM" id="SSF90112">
    <property type="entry name" value="Neurotransmitter-gated ion-channel transmembrane pore"/>
    <property type="match status" value="1"/>
</dbReference>
<dbReference type="InterPro" id="IPR036719">
    <property type="entry name" value="Neuro-gated_channel_TM_sf"/>
</dbReference>
<dbReference type="OMA" id="VAVPMIM"/>
<dbReference type="AlphaFoldDB" id="A0A9J7HD46"/>
<keyword evidence="1" id="KW-1133">Transmembrane helix</keyword>
<evidence type="ECO:0000256" key="1">
    <source>
        <dbReference type="SAM" id="Phobius"/>
    </source>
</evidence>
<keyword evidence="1" id="KW-0472">Membrane</keyword>
<evidence type="ECO:0000313" key="3">
    <source>
        <dbReference type="Proteomes" id="UP000001554"/>
    </source>
</evidence>
<dbReference type="Pfam" id="PF02932">
    <property type="entry name" value="Neur_chan_memb"/>
    <property type="match status" value="1"/>
</dbReference>
<feature type="transmembrane region" description="Helical" evidence="1">
    <location>
        <begin position="188"/>
        <end position="208"/>
    </location>
</feature>
<protein>
    <submittedName>
        <fullName evidence="4">5-hydroxytryptamine receptor 3A-like</fullName>
    </submittedName>
</protein>
<name>A0A9J7HD46_BRAFL</name>
<evidence type="ECO:0000313" key="4">
    <source>
        <dbReference type="RefSeq" id="XP_035657400.1"/>
    </source>
</evidence>
<keyword evidence="1" id="KW-0812">Transmembrane</keyword>
<sequence>MPIDKGDRISFGVTIQLSMVVSLVFVTEVLPVKGALPYFASLIVVCMALMGLFLLFTLYIISLHDKEGSLSPMAKTFFLRYMAKFLLLGDLTEKEAASGDGEAGLTGGKLAWPKRANRVVPADDVVVTDVETPAAVSKTTRQHTRLEAALEEQTSCLRNLIRMAEEQAVQGEPKVSDYTLLTQVLDRLCLVLYVISVAVAVPMTMYLGK</sequence>
<dbReference type="Gene3D" id="1.20.58.390">
    <property type="entry name" value="Neurotransmitter-gated ion-channel transmembrane domain"/>
    <property type="match status" value="1"/>
</dbReference>
<dbReference type="Proteomes" id="UP000001554">
    <property type="component" value="Chromosome 16"/>
</dbReference>
<dbReference type="PANTHER" id="PTHR46335">
    <property type="entry name" value="CUBILIN"/>
    <property type="match status" value="1"/>
</dbReference>
<dbReference type="InterPro" id="IPR006029">
    <property type="entry name" value="Neurotrans-gated_channel_TM"/>
</dbReference>
<dbReference type="GO" id="GO:0006811">
    <property type="term" value="P:monoatomic ion transport"/>
    <property type="evidence" value="ECO:0007669"/>
    <property type="project" value="InterPro"/>
</dbReference>
<reference evidence="4" key="2">
    <citation type="submission" date="2025-08" db="UniProtKB">
        <authorList>
            <consortium name="RefSeq"/>
        </authorList>
    </citation>
    <scope>IDENTIFICATION</scope>
    <source>
        <strain evidence="4">S238N-H82</strain>
        <tissue evidence="4">Testes</tissue>
    </source>
</reference>
<keyword evidence="3" id="KW-1185">Reference proteome</keyword>
<feature type="transmembrane region" description="Helical" evidence="1">
    <location>
        <begin position="38"/>
        <end position="61"/>
    </location>
</feature>
<gene>
    <name evidence="4" type="primary">LOC118403071</name>
</gene>
<feature type="domain" description="Neurotransmitter-gated ion-channel transmembrane" evidence="2">
    <location>
        <begin position="3"/>
        <end position="199"/>
    </location>
</feature>
<evidence type="ECO:0000259" key="2">
    <source>
        <dbReference type="Pfam" id="PF02932"/>
    </source>
</evidence>
<dbReference type="GO" id="GO:0016020">
    <property type="term" value="C:membrane"/>
    <property type="evidence" value="ECO:0007669"/>
    <property type="project" value="InterPro"/>
</dbReference>
<dbReference type="RefSeq" id="XP_035657400.1">
    <property type="nucleotide sequence ID" value="XM_035801507.1"/>
</dbReference>
<proteinExistence type="predicted"/>
<dbReference type="PANTHER" id="PTHR46335:SF1">
    <property type="entry name" value="CUBILIN"/>
    <property type="match status" value="1"/>
</dbReference>
<dbReference type="OrthoDB" id="10111326at2759"/>